<proteinExistence type="predicted"/>
<dbReference type="InterPro" id="IPR001763">
    <property type="entry name" value="Rhodanese-like_dom"/>
</dbReference>
<feature type="domain" description="Rhodanese" evidence="1">
    <location>
        <begin position="31"/>
        <end position="105"/>
    </location>
</feature>
<gene>
    <name evidence="2" type="ORF">SAMN05660657_05338</name>
</gene>
<name>A0A1I7D5H4_9ACTN</name>
<sequence length="109" mass="11546">MGADYSTEDLRGRLSSVTVVEALGPPYFGTGHIPGAVNIPPHRVVELAPTLLPAKDAPIVVYAAHRFSHGADVVVRQLALLGYRDVSRYVEGKAGWAEAGLPLIEDGEG</sequence>
<organism evidence="2 3">
    <name type="scientific">Geodermatophilus amargosae</name>
    <dbReference type="NCBI Taxonomy" id="1296565"/>
    <lineage>
        <taxon>Bacteria</taxon>
        <taxon>Bacillati</taxon>
        <taxon>Actinomycetota</taxon>
        <taxon>Actinomycetes</taxon>
        <taxon>Geodermatophilales</taxon>
        <taxon>Geodermatophilaceae</taxon>
        <taxon>Geodermatophilus</taxon>
    </lineage>
</organism>
<dbReference type="PROSITE" id="PS00380">
    <property type="entry name" value="RHODANESE_1"/>
    <property type="match status" value="1"/>
</dbReference>
<dbReference type="AlphaFoldDB" id="A0A1I7D5H4"/>
<evidence type="ECO:0000313" key="3">
    <source>
        <dbReference type="Proteomes" id="UP000199546"/>
    </source>
</evidence>
<dbReference type="RefSeq" id="WP_217644942.1">
    <property type="nucleotide sequence ID" value="NZ_FPBA01000034.1"/>
</dbReference>
<dbReference type="Pfam" id="PF00581">
    <property type="entry name" value="Rhodanese"/>
    <property type="match status" value="1"/>
</dbReference>
<dbReference type="CDD" id="cd00158">
    <property type="entry name" value="RHOD"/>
    <property type="match status" value="1"/>
</dbReference>
<reference evidence="3" key="1">
    <citation type="submission" date="2016-10" db="EMBL/GenBank/DDBJ databases">
        <authorList>
            <person name="Varghese N."/>
            <person name="Submissions S."/>
        </authorList>
    </citation>
    <scope>NUCLEOTIDE SEQUENCE [LARGE SCALE GENOMIC DNA]</scope>
    <source>
        <strain evidence="3">DSM 46136</strain>
    </source>
</reference>
<dbReference type="Gene3D" id="3.40.250.10">
    <property type="entry name" value="Rhodanese-like domain"/>
    <property type="match status" value="1"/>
</dbReference>
<dbReference type="EMBL" id="FPBA01000034">
    <property type="protein sequence ID" value="SFU06940.1"/>
    <property type="molecule type" value="Genomic_DNA"/>
</dbReference>
<evidence type="ECO:0000259" key="1">
    <source>
        <dbReference type="PROSITE" id="PS50206"/>
    </source>
</evidence>
<dbReference type="SUPFAM" id="SSF52821">
    <property type="entry name" value="Rhodanese/Cell cycle control phosphatase"/>
    <property type="match status" value="1"/>
</dbReference>
<accession>A0A1I7D5H4</accession>
<dbReference type="InterPro" id="IPR036873">
    <property type="entry name" value="Rhodanese-like_dom_sf"/>
</dbReference>
<protein>
    <submittedName>
        <fullName evidence="2">Rhodanese-like domain-containing protein</fullName>
    </submittedName>
</protein>
<keyword evidence="3" id="KW-1185">Reference proteome</keyword>
<dbReference type="InterPro" id="IPR001307">
    <property type="entry name" value="Thiosulphate_STrfase_CS"/>
</dbReference>
<dbReference type="GO" id="GO:0004792">
    <property type="term" value="F:thiosulfate-cyanide sulfurtransferase activity"/>
    <property type="evidence" value="ECO:0007669"/>
    <property type="project" value="InterPro"/>
</dbReference>
<dbReference type="STRING" id="1296565.SAMN05660657_05338"/>
<dbReference type="SMART" id="SM00450">
    <property type="entry name" value="RHOD"/>
    <property type="match status" value="1"/>
</dbReference>
<dbReference type="Proteomes" id="UP000199546">
    <property type="component" value="Unassembled WGS sequence"/>
</dbReference>
<dbReference type="PROSITE" id="PS50206">
    <property type="entry name" value="RHODANESE_3"/>
    <property type="match status" value="1"/>
</dbReference>
<evidence type="ECO:0000313" key="2">
    <source>
        <dbReference type="EMBL" id="SFU06940.1"/>
    </source>
</evidence>